<dbReference type="EMBL" id="FAXN01000084">
    <property type="protein sequence ID" value="CUV66375.1"/>
    <property type="molecule type" value="Genomic_DNA"/>
</dbReference>
<dbReference type="InterPro" id="IPR023614">
    <property type="entry name" value="Porin_dom_sf"/>
</dbReference>
<feature type="signal peptide" evidence="1">
    <location>
        <begin position="1"/>
        <end position="22"/>
    </location>
</feature>
<keyword evidence="1" id="KW-0732">Signal</keyword>
<proteinExistence type="predicted"/>
<accession>A0A0S4XPX4</accession>
<sequence>MKKTLLLSVVASGLLFAGGDIAPVEPAVVTPAPAPVVADSGWKFTGKAVVAYGTADVGAGDLFDQDSSWANAGVSLKAENTDVIGGLGLGVKLVGLGTLGLEEDVVSGVFQTADGNLNGGAITELYATYGIGNTSIKLGRQELPKALSPLAYSEDTFDSLFANTYGAALVVNTDLPNTVLVGAWVQTANSGANLGDFNKINGGNGVWMLTAQNKSIDGLTLTGSLYYGQDILGSTDNLVALWGDAAFNVAGLDAGLQVGSIDTGDNTVAFGAKIGGKADIISYGLAATDVNDEGLGVLNVGPILAGGPSTDNALYTTLENNVFYNNYDSTTYMAKIGADVLGGHLCLAGAYSDLGNAWGINDFTEVDLGYTTKVGAVDLTGMYVYSDNDTTDWNTLKVKAVYNF</sequence>
<dbReference type="Gene3D" id="2.40.160.10">
    <property type="entry name" value="Porin"/>
    <property type="match status" value="1"/>
</dbReference>
<name>A0A0S4XPX4_9BACT</name>
<dbReference type="AlphaFoldDB" id="A0A0S4XPX4"/>
<feature type="chain" id="PRO_5006629834" description="Porin domain-containing protein" evidence="1">
    <location>
        <begin position="23"/>
        <end position="404"/>
    </location>
</feature>
<organism evidence="2">
    <name type="scientific">Sulfurovum sp. enrichment culture clone C5</name>
    <dbReference type="NCBI Taxonomy" id="497650"/>
    <lineage>
        <taxon>Bacteria</taxon>
        <taxon>Pseudomonadati</taxon>
        <taxon>Campylobacterota</taxon>
        <taxon>Epsilonproteobacteria</taxon>
        <taxon>Campylobacterales</taxon>
        <taxon>Sulfurovaceae</taxon>
        <taxon>Sulfurovum</taxon>
        <taxon>environmental samples</taxon>
    </lineage>
</organism>
<evidence type="ECO:0000313" key="2">
    <source>
        <dbReference type="EMBL" id="CUV66375.1"/>
    </source>
</evidence>
<protein>
    <recommendedName>
        <fullName evidence="3">Porin domain-containing protein</fullName>
    </recommendedName>
</protein>
<gene>
    <name evidence="2" type="ORF">BN3087_80024</name>
</gene>
<reference evidence="2" key="1">
    <citation type="submission" date="2015-11" db="EMBL/GenBank/DDBJ databases">
        <authorList>
            <person name="Zhang Y."/>
            <person name="Guo Z."/>
        </authorList>
    </citation>
    <scope>NUCLEOTIDE SEQUENCE</scope>
    <source>
        <strain evidence="2">BN30871</strain>
    </source>
</reference>
<evidence type="ECO:0000256" key="1">
    <source>
        <dbReference type="SAM" id="SignalP"/>
    </source>
</evidence>
<evidence type="ECO:0008006" key="3">
    <source>
        <dbReference type="Google" id="ProtNLM"/>
    </source>
</evidence>